<dbReference type="EMBL" id="JBHUHT010000009">
    <property type="protein sequence ID" value="MFD2095508.1"/>
    <property type="molecule type" value="Genomic_DNA"/>
</dbReference>
<keyword evidence="2 5" id="KW-0812">Transmembrane</keyword>
<dbReference type="PANTHER" id="PTHR32322">
    <property type="entry name" value="INNER MEMBRANE TRANSPORTER"/>
    <property type="match status" value="1"/>
</dbReference>
<evidence type="ECO:0000256" key="3">
    <source>
        <dbReference type="ARBA" id="ARBA00022989"/>
    </source>
</evidence>
<dbReference type="InterPro" id="IPR037185">
    <property type="entry name" value="EmrE-like"/>
</dbReference>
<dbReference type="RefSeq" id="WP_345341531.1">
    <property type="nucleotide sequence ID" value="NZ_BAABLI010000028.1"/>
</dbReference>
<proteinExistence type="predicted"/>
<feature type="domain" description="EamA" evidence="6">
    <location>
        <begin position="187"/>
        <end position="330"/>
    </location>
</feature>
<comment type="subcellular location">
    <subcellularLocation>
        <location evidence="1">Membrane</location>
        <topology evidence="1">Multi-pass membrane protein</topology>
    </subcellularLocation>
</comment>
<protein>
    <submittedName>
        <fullName evidence="7">DMT family transporter</fullName>
    </submittedName>
</protein>
<feature type="transmembrane region" description="Helical" evidence="5">
    <location>
        <begin position="287"/>
        <end position="307"/>
    </location>
</feature>
<feature type="transmembrane region" description="Helical" evidence="5">
    <location>
        <begin position="130"/>
        <end position="148"/>
    </location>
</feature>
<sequence>MRSPLFGGSIVSHFCYGSHFSRWGLVALALFAFAGNSVLCRLALADFPRDSAISDPITFTLIRLLSGTLVLFVICLALPNQKTVATREPDAADKAAVNKPKHFLLRWLPGLWLMLYALGFSFAYQYLDTGTGAFILFATVQLSLFVAAKRGGEQFGAWQLVGALTALLGLFWLLVPAEFEFADWSPMGAMGMFLAGVAWALYTLAGKQSAKPILDTRNNFAISLLWLVLLPPLLLFLYSLASVDTHISLRIVIETEGLWLAVFSGGLASGVGYAVWYSALGYLKTSVAAVLQLSVPVLATAGGVIWLDELLTTQMLVSSSLILLGIALTIAPFSSSKANN</sequence>
<feature type="transmembrane region" description="Helical" evidence="5">
    <location>
        <begin position="258"/>
        <end position="280"/>
    </location>
</feature>
<gene>
    <name evidence="7" type="ORF">ACFSJ3_05875</name>
</gene>
<evidence type="ECO:0000259" key="6">
    <source>
        <dbReference type="Pfam" id="PF00892"/>
    </source>
</evidence>
<dbReference type="PANTHER" id="PTHR32322:SF9">
    <property type="entry name" value="AMINO-ACID METABOLITE EFFLUX PUMP-RELATED"/>
    <property type="match status" value="1"/>
</dbReference>
<accession>A0ABW4XKC2</accession>
<comment type="caution">
    <text evidence="7">The sequence shown here is derived from an EMBL/GenBank/DDBJ whole genome shotgun (WGS) entry which is preliminary data.</text>
</comment>
<dbReference type="InterPro" id="IPR000620">
    <property type="entry name" value="EamA_dom"/>
</dbReference>
<name>A0ABW4XKC2_9GAMM</name>
<evidence type="ECO:0000256" key="4">
    <source>
        <dbReference type="ARBA" id="ARBA00023136"/>
    </source>
</evidence>
<reference evidence="8" key="1">
    <citation type="journal article" date="2019" name="Int. J. Syst. Evol. Microbiol.">
        <title>The Global Catalogue of Microorganisms (GCM) 10K type strain sequencing project: providing services to taxonomists for standard genome sequencing and annotation.</title>
        <authorList>
            <consortium name="The Broad Institute Genomics Platform"/>
            <consortium name="The Broad Institute Genome Sequencing Center for Infectious Disease"/>
            <person name="Wu L."/>
            <person name="Ma J."/>
        </authorList>
    </citation>
    <scope>NUCLEOTIDE SEQUENCE [LARGE SCALE GENOMIC DNA]</scope>
    <source>
        <strain evidence="8">CGMCC 1.10992</strain>
    </source>
</reference>
<keyword evidence="4 5" id="KW-0472">Membrane</keyword>
<keyword evidence="3 5" id="KW-1133">Transmembrane helix</keyword>
<keyword evidence="8" id="KW-1185">Reference proteome</keyword>
<feature type="transmembrane region" description="Helical" evidence="5">
    <location>
        <begin position="218"/>
        <end position="238"/>
    </location>
</feature>
<feature type="transmembrane region" description="Helical" evidence="5">
    <location>
        <begin position="56"/>
        <end position="78"/>
    </location>
</feature>
<feature type="transmembrane region" description="Helical" evidence="5">
    <location>
        <begin position="187"/>
        <end position="206"/>
    </location>
</feature>
<feature type="transmembrane region" description="Helical" evidence="5">
    <location>
        <begin position="155"/>
        <end position="175"/>
    </location>
</feature>
<organism evidence="7 8">
    <name type="scientific">Corallincola platygyrae</name>
    <dbReference type="NCBI Taxonomy" id="1193278"/>
    <lineage>
        <taxon>Bacteria</taxon>
        <taxon>Pseudomonadati</taxon>
        <taxon>Pseudomonadota</taxon>
        <taxon>Gammaproteobacteria</taxon>
        <taxon>Alteromonadales</taxon>
        <taxon>Psychromonadaceae</taxon>
        <taxon>Corallincola</taxon>
    </lineage>
</organism>
<evidence type="ECO:0000256" key="2">
    <source>
        <dbReference type="ARBA" id="ARBA00022692"/>
    </source>
</evidence>
<evidence type="ECO:0000313" key="7">
    <source>
        <dbReference type="EMBL" id="MFD2095508.1"/>
    </source>
</evidence>
<evidence type="ECO:0000256" key="5">
    <source>
        <dbReference type="SAM" id="Phobius"/>
    </source>
</evidence>
<dbReference type="Proteomes" id="UP001597380">
    <property type="component" value="Unassembled WGS sequence"/>
</dbReference>
<evidence type="ECO:0000313" key="8">
    <source>
        <dbReference type="Proteomes" id="UP001597380"/>
    </source>
</evidence>
<dbReference type="Pfam" id="PF00892">
    <property type="entry name" value="EamA"/>
    <property type="match status" value="1"/>
</dbReference>
<evidence type="ECO:0000256" key="1">
    <source>
        <dbReference type="ARBA" id="ARBA00004141"/>
    </source>
</evidence>
<feature type="transmembrane region" description="Helical" evidence="5">
    <location>
        <begin position="104"/>
        <end position="124"/>
    </location>
</feature>
<dbReference type="InterPro" id="IPR050638">
    <property type="entry name" value="AA-Vitamin_Transporters"/>
</dbReference>
<feature type="transmembrane region" description="Helical" evidence="5">
    <location>
        <begin position="20"/>
        <end position="44"/>
    </location>
</feature>
<dbReference type="SUPFAM" id="SSF103481">
    <property type="entry name" value="Multidrug resistance efflux transporter EmrE"/>
    <property type="match status" value="2"/>
</dbReference>
<feature type="transmembrane region" description="Helical" evidence="5">
    <location>
        <begin position="313"/>
        <end position="333"/>
    </location>
</feature>